<gene>
    <name evidence="8" type="ORF">OIDMADRAFT_37933</name>
</gene>
<feature type="transmembrane region" description="Helical" evidence="6">
    <location>
        <begin position="461"/>
        <end position="481"/>
    </location>
</feature>
<feature type="transmembrane region" description="Helical" evidence="6">
    <location>
        <begin position="172"/>
        <end position="190"/>
    </location>
</feature>
<dbReference type="InterPro" id="IPR020846">
    <property type="entry name" value="MFS_dom"/>
</dbReference>
<evidence type="ECO:0000256" key="2">
    <source>
        <dbReference type="ARBA" id="ARBA00022448"/>
    </source>
</evidence>
<comment type="subcellular location">
    <subcellularLocation>
        <location evidence="1">Membrane</location>
        <topology evidence="1">Multi-pass membrane protein</topology>
    </subcellularLocation>
</comment>
<dbReference type="EMBL" id="KN832870">
    <property type="protein sequence ID" value="KIN08988.1"/>
    <property type="molecule type" value="Genomic_DNA"/>
</dbReference>
<keyword evidence="5 6" id="KW-0472">Membrane</keyword>
<feature type="transmembrane region" description="Helical" evidence="6">
    <location>
        <begin position="396"/>
        <end position="417"/>
    </location>
</feature>
<feature type="transmembrane region" description="Helical" evidence="6">
    <location>
        <begin position="114"/>
        <end position="133"/>
    </location>
</feature>
<dbReference type="PROSITE" id="PS50850">
    <property type="entry name" value="MFS"/>
    <property type="match status" value="1"/>
</dbReference>
<dbReference type="GO" id="GO:0016020">
    <property type="term" value="C:membrane"/>
    <property type="evidence" value="ECO:0007669"/>
    <property type="project" value="UniProtKB-SubCell"/>
</dbReference>
<reference evidence="8 9" key="1">
    <citation type="submission" date="2014-04" db="EMBL/GenBank/DDBJ databases">
        <authorList>
            <consortium name="DOE Joint Genome Institute"/>
            <person name="Kuo A."/>
            <person name="Martino E."/>
            <person name="Perotto S."/>
            <person name="Kohler A."/>
            <person name="Nagy L.G."/>
            <person name="Floudas D."/>
            <person name="Copeland A."/>
            <person name="Barry K.W."/>
            <person name="Cichocki N."/>
            <person name="Veneault-Fourrey C."/>
            <person name="LaButti K."/>
            <person name="Lindquist E.A."/>
            <person name="Lipzen A."/>
            <person name="Lundell T."/>
            <person name="Morin E."/>
            <person name="Murat C."/>
            <person name="Sun H."/>
            <person name="Tunlid A."/>
            <person name="Henrissat B."/>
            <person name="Grigoriev I.V."/>
            <person name="Hibbett D.S."/>
            <person name="Martin F."/>
            <person name="Nordberg H.P."/>
            <person name="Cantor M.N."/>
            <person name="Hua S.X."/>
        </authorList>
    </citation>
    <scope>NUCLEOTIDE SEQUENCE [LARGE SCALE GENOMIC DNA]</scope>
    <source>
        <strain evidence="8 9">Zn</strain>
    </source>
</reference>
<keyword evidence="4 6" id="KW-1133">Transmembrane helix</keyword>
<evidence type="ECO:0000256" key="3">
    <source>
        <dbReference type="ARBA" id="ARBA00022692"/>
    </source>
</evidence>
<dbReference type="PANTHER" id="PTHR43791:SF36">
    <property type="entry name" value="TRANSPORTER, PUTATIVE (AFU_ORTHOLOGUE AFUA_6G08340)-RELATED"/>
    <property type="match status" value="1"/>
</dbReference>
<dbReference type="InterPro" id="IPR011701">
    <property type="entry name" value="MFS"/>
</dbReference>
<feature type="transmembrane region" description="Helical" evidence="6">
    <location>
        <begin position="235"/>
        <end position="253"/>
    </location>
</feature>
<dbReference type="Pfam" id="PF07690">
    <property type="entry name" value="MFS_1"/>
    <property type="match status" value="1"/>
</dbReference>
<dbReference type="GO" id="GO:0022857">
    <property type="term" value="F:transmembrane transporter activity"/>
    <property type="evidence" value="ECO:0007669"/>
    <property type="project" value="InterPro"/>
</dbReference>
<evidence type="ECO:0000256" key="6">
    <source>
        <dbReference type="SAM" id="Phobius"/>
    </source>
</evidence>
<proteinExistence type="predicted"/>
<evidence type="ECO:0000256" key="1">
    <source>
        <dbReference type="ARBA" id="ARBA00004141"/>
    </source>
</evidence>
<feature type="transmembrane region" description="Helical" evidence="6">
    <location>
        <begin position="301"/>
        <end position="326"/>
    </location>
</feature>
<dbReference type="PANTHER" id="PTHR43791">
    <property type="entry name" value="PERMEASE-RELATED"/>
    <property type="match status" value="1"/>
</dbReference>
<feature type="transmembrane region" description="Helical" evidence="6">
    <location>
        <begin position="424"/>
        <end position="441"/>
    </location>
</feature>
<feature type="domain" description="Major facilitator superfamily (MFS) profile" evidence="7">
    <location>
        <begin position="76"/>
        <end position="485"/>
    </location>
</feature>
<keyword evidence="9" id="KW-1185">Reference proteome</keyword>
<feature type="transmembrane region" description="Helical" evidence="6">
    <location>
        <begin position="338"/>
        <end position="358"/>
    </location>
</feature>
<evidence type="ECO:0000256" key="5">
    <source>
        <dbReference type="ARBA" id="ARBA00023136"/>
    </source>
</evidence>
<feature type="transmembrane region" description="Helical" evidence="6">
    <location>
        <begin position="365"/>
        <end position="384"/>
    </location>
</feature>
<dbReference type="InterPro" id="IPR036259">
    <property type="entry name" value="MFS_trans_sf"/>
</dbReference>
<dbReference type="AlphaFoldDB" id="A0A0C3E3P3"/>
<evidence type="ECO:0000259" key="7">
    <source>
        <dbReference type="PROSITE" id="PS50850"/>
    </source>
</evidence>
<sequence length="522" mass="58297">MSVSKEEEKTVDISSADLDQVHSFSIGFTTNLAKAGVDIQAASKDKALGLLAAHRVDFDPNSAESKHVLRKIDMRIMPMLFLVYVIMLMDKNSLSYAAIFGIKDDCHLTGSEYSWLGSLVYFGYLGGEIPATFLMQRVPLAKYFSAMCMLWGLIVAMHALCRDFAGLATARFLLGFIEVCTAPCTIYILGSWYTKKEQVTRVALWYTCTGWANVFGGFFAWTIYQAPTFRWKALFIFYGSMTSLLGVFLYFYLAPSPTDARWLSEEEKTIALERVRSNKTGTEVWRFNWPQLKEAFLDPRFYLIFLLLVSTGLPNGGLTVFGPTIIAGFGYSTEMTTLLSMAPGAAAVFGTVVALVVAKYTNRTIAAVYTLILSCIGVIMMFTIPSEHISARYGGYVLTLQFPICILFVITFMTAGVGGSTKKFAFGAAYQLGYAVGNIIGPQTFRANEAPNYYTAKYTMLAFLIFTIILVTTIGIIHKFWNTTRDKQDSIDAQNGVVHERIENEEFADLTDFRLRSFRYPV</sequence>
<dbReference type="SUPFAM" id="SSF103473">
    <property type="entry name" value="MFS general substrate transporter"/>
    <property type="match status" value="1"/>
</dbReference>
<evidence type="ECO:0000256" key="4">
    <source>
        <dbReference type="ARBA" id="ARBA00022989"/>
    </source>
</evidence>
<evidence type="ECO:0000313" key="9">
    <source>
        <dbReference type="Proteomes" id="UP000054321"/>
    </source>
</evidence>
<protein>
    <recommendedName>
        <fullName evidence="7">Major facilitator superfamily (MFS) profile domain-containing protein</fullName>
    </recommendedName>
</protein>
<keyword evidence="2" id="KW-0813">Transport</keyword>
<accession>A0A0C3E3P3</accession>
<dbReference type="HOGENOM" id="CLU_001265_0_5_1"/>
<feature type="transmembrane region" description="Helical" evidence="6">
    <location>
        <begin position="202"/>
        <end position="223"/>
    </location>
</feature>
<dbReference type="Proteomes" id="UP000054321">
    <property type="component" value="Unassembled WGS sequence"/>
</dbReference>
<dbReference type="OrthoDB" id="6730379at2759"/>
<name>A0A0C3E3P3_OIDMZ</name>
<dbReference type="InParanoid" id="A0A0C3E3P3"/>
<feature type="transmembrane region" description="Helical" evidence="6">
    <location>
        <begin position="79"/>
        <end position="102"/>
    </location>
</feature>
<reference evidence="9" key="2">
    <citation type="submission" date="2015-01" db="EMBL/GenBank/DDBJ databases">
        <title>Evolutionary Origins and Diversification of the Mycorrhizal Mutualists.</title>
        <authorList>
            <consortium name="DOE Joint Genome Institute"/>
            <consortium name="Mycorrhizal Genomics Consortium"/>
            <person name="Kohler A."/>
            <person name="Kuo A."/>
            <person name="Nagy L.G."/>
            <person name="Floudas D."/>
            <person name="Copeland A."/>
            <person name="Barry K.W."/>
            <person name="Cichocki N."/>
            <person name="Veneault-Fourrey C."/>
            <person name="LaButti K."/>
            <person name="Lindquist E.A."/>
            <person name="Lipzen A."/>
            <person name="Lundell T."/>
            <person name="Morin E."/>
            <person name="Murat C."/>
            <person name="Riley R."/>
            <person name="Ohm R."/>
            <person name="Sun H."/>
            <person name="Tunlid A."/>
            <person name="Henrissat B."/>
            <person name="Grigoriev I.V."/>
            <person name="Hibbett D.S."/>
            <person name="Martin F."/>
        </authorList>
    </citation>
    <scope>NUCLEOTIDE SEQUENCE [LARGE SCALE GENOMIC DNA]</scope>
    <source>
        <strain evidence="9">Zn</strain>
    </source>
</reference>
<feature type="transmembrane region" description="Helical" evidence="6">
    <location>
        <begin position="140"/>
        <end position="160"/>
    </location>
</feature>
<evidence type="ECO:0000313" key="8">
    <source>
        <dbReference type="EMBL" id="KIN08988.1"/>
    </source>
</evidence>
<keyword evidence="3 6" id="KW-0812">Transmembrane</keyword>
<organism evidence="8 9">
    <name type="scientific">Oidiodendron maius (strain Zn)</name>
    <dbReference type="NCBI Taxonomy" id="913774"/>
    <lineage>
        <taxon>Eukaryota</taxon>
        <taxon>Fungi</taxon>
        <taxon>Dikarya</taxon>
        <taxon>Ascomycota</taxon>
        <taxon>Pezizomycotina</taxon>
        <taxon>Leotiomycetes</taxon>
        <taxon>Leotiomycetes incertae sedis</taxon>
        <taxon>Myxotrichaceae</taxon>
        <taxon>Oidiodendron</taxon>
    </lineage>
</organism>
<dbReference type="Gene3D" id="1.20.1250.20">
    <property type="entry name" value="MFS general substrate transporter like domains"/>
    <property type="match status" value="1"/>
</dbReference>